<dbReference type="InterPro" id="IPR011009">
    <property type="entry name" value="Kinase-like_dom_sf"/>
</dbReference>
<feature type="compositionally biased region" description="Basic and acidic residues" evidence="8">
    <location>
        <begin position="537"/>
        <end position="555"/>
    </location>
</feature>
<evidence type="ECO:0000256" key="9">
    <source>
        <dbReference type="SAM" id="SignalP"/>
    </source>
</evidence>
<dbReference type="Pfam" id="PF00069">
    <property type="entry name" value="Pkinase"/>
    <property type="match status" value="1"/>
</dbReference>
<organism evidence="11 12">
    <name type="scientific">Fukomys damarensis</name>
    <name type="common">Damaraland mole rat</name>
    <name type="synonym">Cryptomys damarensis</name>
    <dbReference type="NCBI Taxonomy" id="885580"/>
    <lineage>
        <taxon>Eukaryota</taxon>
        <taxon>Metazoa</taxon>
        <taxon>Chordata</taxon>
        <taxon>Craniata</taxon>
        <taxon>Vertebrata</taxon>
        <taxon>Euteleostomi</taxon>
        <taxon>Mammalia</taxon>
        <taxon>Eutheria</taxon>
        <taxon>Euarchontoglires</taxon>
        <taxon>Glires</taxon>
        <taxon>Rodentia</taxon>
        <taxon>Hystricomorpha</taxon>
        <taxon>Bathyergidae</taxon>
        <taxon>Fukomys</taxon>
    </lineage>
</organism>
<dbReference type="GO" id="GO:0005634">
    <property type="term" value="C:nucleus"/>
    <property type="evidence" value="ECO:0007669"/>
    <property type="project" value="UniProtKB-SubCell"/>
</dbReference>
<dbReference type="GO" id="GO:0030514">
    <property type="term" value="P:negative regulation of BMP signaling pathway"/>
    <property type="evidence" value="ECO:0007669"/>
    <property type="project" value="TreeGrafter"/>
</dbReference>
<dbReference type="AlphaFoldDB" id="A0A091DQQ5"/>
<evidence type="ECO:0000256" key="6">
    <source>
        <dbReference type="ARBA" id="ARBA00023242"/>
    </source>
</evidence>
<reference evidence="11 12" key="1">
    <citation type="submission" date="2013-11" db="EMBL/GenBank/DDBJ databases">
        <title>The Damaraland mole rat (Fukomys damarensis) genome and evolution of African mole rats.</title>
        <authorList>
            <person name="Gladyshev V.N."/>
            <person name="Fang X."/>
        </authorList>
    </citation>
    <scope>NUCLEOTIDE SEQUENCE [LARGE SCALE GENOMIC DNA]</scope>
    <source>
        <tissue evidence="11">Liver</tissue>
    </source>
</reference>
<dbReference type="InterPro" id="IPR014890">
    <property type="entry name" value="c-SKI_SMAD4-bd_dom"/>
</dbReference>
<dbReference type="PANTHER" id="PTHR10005">
    <property type="entry name" value="SKI ONCOGENE-RELATED"/>
    <property type="match status" value="1"/>
</dbReference>
<dbReference type="SMART" id="SM00220">
    <property type="entry name" value="S_TKc"/>
    <property type="match status" value="1"/>
</dbReference>
<feature type="signal peptide" evidence="9">
    <location>
        <begin position="1"/>
        <end position="19"/>
    </location>
</feature>
<dbReference type="GO" id="GO:0005524">
    <property type="term" value="F:ATP binding"/>
    <property type="evidence" value="ECO:0007669"/>
    <property type="project" value="InterPro"/>
</dbReference>
<dbReference type="InterPro" id="IPR000719">
    <property type="entry name" value="Prot_kinase_dom"/>
</dbReference>
<dbReference type="Gene3D" id="3.10.390.10">
    <property type="entry name" value="SAND domain-like"/>
    <property type="match status" value="1"/>
</dbReference>
<dbReference type="Pfam" id="PF08782">
    <property type="entry name" value="c-SKI_SMAD_bind"/>
    <property type="match status" value="1"/>
</dbReference>
<keyword evidence="4" id="KW-0805">Transcription regulation</keyword>
<feature type="compositionally biased region" description="Polar residues" evidence="8">
    <location>
        <begin position="177"/>
        <end position="223"/>
    </location>
</feature>
<dbReference type="Gene3D" id="3.10.260.20">
    <property type="entry name" value="Ski"/>
    <property type="match status" value="1"/>
</dbReference>
<dbReference type="InterPro" id="IPR023216">
    <property type="entry name" value="Tscrpt_reg_SKI_SnoN"/>
</dbReference>
<dbReference type="GO" id="GO:0046332">
    <property type="term" value="F:SMAD binding"/>
    <property type="evidence" value="ECO:0007669"/>
    <property type="project" value="InterPro"/>
</dbReference>
<dbReference type="GO" id="GO:0005667">
    <property type="term" value="C:transcription regulator complex"/>
    <property type="evidence" value="ECO:0007669"/>
    <property type="project" value="TreeGrafter"/>
</dbReference>
<dbReference type="GO" id="GO:0005737">
    <property type="term" value="C:cytoplasm"/>
    <property type="evidence" value="ECO:0007669"/>
    <property type="project" value="TreeGrafter"/>
</dbReference>
<dbReference type="PANTHER" id="PTHR10005:SF8">
    <property type="entry name" value="SKI FAMILY TRANSCRIPTIONAL COREPRESSOR 1"/>
    <property type="match status" value="1"/>
</dbReference>
<dbReference type="SUPFAM" id="SSF63763">
    <property type="entry name" value="SAND domain-like"/>
    <property type="match status" value="1"/>
</dbReference>
<evidence type="ECO:0000259" key="10">
    <source>
        <dbReference type="PROSITE" id="PS50011"/>
    </source>
</evidence>
<dbReference type="GO" id="GO:0000978">
    <property type="term" value="F:RNA polymerase II cis-regulatory region sequence-specific DNA binding"/>
    <property type="evidence" value="ECO:0007669"/>
    <property type="project" value="TreeGrafter"/>
</dbReference>
<feature type="region of interest" description="Disordered" evidence="8">
    <location>
        <begin position="428"/>
        <end position="493"/>
    </location>
</feature>
<comment type="subcellular location">
    <subcellularLocation>
        <location evidence="1">Nucleus</location>
    </subcellularLocation>
</comment>
<dbReference type="EMBL" id="KN123400">
    <property type="protein sequence ID" value="KFO25146.1"/>
    <property type="molecule type" value="Genomic_DNA"/>
</dbReference>
<dbReference type="InterPro" id="IPR037000">
    <property type="entry name" value="Ski_DNA-bd_sf"/>
</dbReference>
<keyword evidence="6" id="KW-0539">Nucleus</keyword>
<evidence type="ECO:0000256" key="4">
    <source>
        <dbReference type="ARBA" id="ARBA00023015"/>
    </source>
</evidence>
<dbReference type="SMART" id="SM01046">
    <property type="entry name" value="c-SKI_SMAD_bind"/>
    <property type="match status" value="1"/>
</dbReference>
<feature type="domain" description="Protein kinase" evidence="10">
    <location>
        <begin position="1"/>
        <end position="199"/>
    </location>
</feature>
<evidence type="ECO:0000256" key="2">
    <source>
        <dbReference type="ARBA" id="ARBA00009513"/>
    </source>
</evidence>
<dbReference type="GO" id="GO:0000981">
    <property type="term" value="F:DNA-binding transcription factor activity, RNA polymerase II-specific"/>
    <property type="evidence" value="ECO:0007669"/>
    <property type="project" value="TreeGrafter"/>
</dbReference>
<dbReference type="STRING" id="885580.ENSFDAP00000010894"/>
<dbReference type="eggNOG" id="ENOG502QQC2">
    <property type="taxonomic scope" value="Eukaryota"/>
</dbReference>
<evidence type="ECO:0000256" key="8">
    <source>
        <dbReference type="SAM" id="MobiDB-lite"/>
    </source>
</evidence>
<dbReference type="PROSITE" id="PS50011">
    <property type="entry name" value="PROTEIN_KINASE_DOM"/>
    <property type="match status" value="1"/>
</dbReference>
<evidence type="ECO:0000256" key="7">
    <source>
        <dbReference type="SAM" id="Coils"/>
    </source>
</evidence>
<keyword evidence="5" id="KW-0804">Transcription</keyword>
<sequence length="697" mass="77394">MGVSKRILGLYFCFQSFLAHPVPTEYPLHKAPPEIYDPNMCMCALKNKHLRYGMSHVGFSVSFLDVKPSNMLVNTRGQVKLCDFGVSTQLVNSLAKTYVGTNAYMAPERISGEQYGIHSDVWSLGISFMEGHPFIVQFNDGNATVASMWLLCHNCPAPLNPLRPLSAAVSGHPPATSRVSVATPTSRSGGMEALTTQLGPGREGSSSPNSKQELQPYSGSSALKPNQVGETSLYGVPIVSLVIDGQERLCLAQISNTLLKNYSYNEIHNRRVALGITCVQCTPVQLEILRRAGAMPISSRRCGMITKREAERLCKSFLGEHKPPKLPENFAFDVVHECAWGSRGSFIPARYNSSRAKCIKCGYCSMYFSPNKFIFHSHRTPDAKYTQPDAANFNSWRRHLKLSDKSATDELSHAWEDVKAMFNGGTRKRTFSLQGGADGPTDSPDDSSPRPRRRLGPPPGRSVFGDLAADDAVRRPERSPPSGGYELREPCGALGGPATAKKVLVKGRPNRGSSGCIGVTVSLPLLETRFIAFKEPDKEDNHSTADDLETRKSYSDQRSVSQLSPANTDRGEDGLALDVTGTQLVEKDIENLAREELQKLLLEQMELRKKLEREFQSLKDNFQDQMKRELAYREEMVQQLQIVRDTLCNELDQERKARYAIQQKLKEAHDALHHFSCKMLTPRHCTGNCSFKPPLLP</sequence>
<feature type="compositionally biased region" description="Polar residues" evidence="8">
    <location>
        <begin position="556"/>
        <end position="567"/>
    </location>
</feature>
<dbReference type="FunFam" id="3.10.260.20:FF:000003">
    <property type="entry name" value="SKI family transcriptional corepressor 1 homolog-B-like"/>
    <property type="match status" value="1"/>
</dbReference>
<feature type="region of interest" description="Disordered" evidence="8">
    <location>
        <begin position="168"/>
        <end position="223"/>
    </location>
</feature>
<dbReference type="CDD" id="cd21080">
    <property type="entry name" value="DHD_Skor"/>
    <property type="match status" value="1"/>
</dbReference>
<feature type="coiled-coil region" evidence="7">
    <location>
        <begin position="590"/>
        <end position="628"/>
    </location>
</feature>
<evidence type="ECO:0000256" key="3">
    <source>
        <dbReference type="ARBA" id="ARBA00022491"/>
    </source>
</evidence>
<dbReference type="GO" id="GO:0000122">
    <property type="term" value="P:negative regulation of transcription by RNA polymerase II"/>
    <property type="evidence" value="ECO:0007669"/>
    <property type="project" value="TreeGrafter"/>
</dbReference>
<dbReference type="GO" id="GO:0004672">
    <property type="term" value="F:protein kinase activity"/>
    <property type="evidence" value="ECO:0007669"/>
    <property type="project" value="InterPro"/>
</dbReference>
<dbReference type="Proteomes" id="UP000028990">
    <property type="component" value="Unassembled WGS sequence"/>
</dbReference>
<protein>
    <submittedName>
        <fullName evidence="11">SKI family transcriptional corepressor 1</fullName>
    </submittedName>
</protein>
<accession>A0A091DQQ5</accession>
<dbReference type="SUPFAM" id="SSF56112">
    <property type="entry name" value="Protein kinase-like (PK-like)"/>
    <property type="match status" value="1"/>
</dbReference>
<evidence type="ECO:0000256" key="1">
    <source>
        <dbReference type="ARBA" id="ARBA00004123"/>
    </source>
</evidence>
<comment type="similarity">
    <text evidence="2">Belongs to the SKI family.</text>
</comment>
<dbReference type="FunFam" id="3.10.390.10:FF:000001">
    <property type="entry name" value="SKI family transcriptional corepressor 1"/>
    <property type="match status" value="1"/>
</dbReference>
<dbReference type="Pfam" id="PF02437">
    <property type="entry name" value="Ski_Sno_DHD"/>
    <property type="match status" value="1"/>
</dbReference>
<feature type="region of interest" description="Disordered" evidence="8">
    <location>
        <begin position="537"/>
        <end position="575"/>
    </location>
</feature>
<keyword evidence="12" id="KW-1185">Reference proteome</keyword>
<gene>
    <name evidence="11" type="ORF">H920_13472</name>
</gene>
<name>A0A091DQQ5_FUKDA</name>
<evidence type="ECO:0000256" key="5">
    <source>
        <dbReference type="ARBA" id="ARBA00023163"/>
    </source>
</evidence>
<proteinExistence type="inferred from homology"/>
<evidence type="ECO:0000313" key="11">
    <source>
        <dbReference type="EMBL" id="KFO25146.1"/>
    </source>
</evidence>
<dbReference type="SUPFAM" id="SSF46955">
    <property type="entry name" value="Putative DNA-binding domain"/>
    <property type="match status" value="1"/>
</dbReference>
<keyword evidence="3" id="KW-0678">Repressor</keyword>
<keyword evidence="7" id="KW-0175">Coiled coil</keyword>
<dbReference type="Gene3D" id="1.10.510.10">
    <property type="entry name" value="Transferase(Phosphotransferase) domain 1"/>
    <property type="match status" value="1"/>
</dbReference>
<keyword evidence="9" id="KW-0732">Signal</keyword>
<dbReference type="InterPro" id="IPR003380">
    <property type="entry name" value="SKI/SNO/DAC"/>
</dbReference>
<dbReference type="InterPro" id="IPR009061">
    <property type="entry name" value="DNA-bd_dom_put_sf"/>
</dbReference>
<dbReference type="InterPro" id="IPR010919">
    <property type="entry name" value="SAND-like_dom_sf"/>
</dbReference>
<evidence type="ECO:0000313" key="12">
    <source>
        <dbReference type="Proteomes" id="UP000028990"/>
    </source>
</evidence>
<feature type="chain" id="PRO_5001872248" evidence="9">
    <location>
        <begin position="20"/>
        <end position="697"/>
    </location>
</feature>